<feature type="region of interest" description="Disordered" evidence="2">
    <location>
        <begin position="157"/>
        <end position="226"/>
    </location>
</feature>
<evidence type="ECO:0000256" key="2">
    <source>
        <dbReference type="SAM" id="MobiDB-lite"/>
    </source>
</evidence>
<evidence type="ECO:0000256" key="1">
    <source>
        <dbReference type="SAM" id="Coils"/>
    </source>
</evidence>
<feature type="compositionally biased region" description="Basic and acidic residues" evidence="2">
    <location>
        <begin position="123"/>
        <end position="141"/>
    </location>
</feature>
<keyword evidence="4" id="KW-1185">Reference proteome</keyword>
<sequence>MLSSGCSSGTARSRETRDSPTKQDEDRLVLRQFQRLYKCLMADELEHRSRNGLTIDKLLGCMKDDENILEISAKVAPLQDANGNDIIDKERARKLNTHLTEDEDLAFRTKHYPIDHGPQGEGDSSRKDIPTADETHAHDPADEAMATHARERARRLYPFESPAGPSDRPSRHKGMTTKAFTIPRSRLSPTSTKEPMSRNSAQKRNTVSRASKSDSQTKNCKRDNDRQKLEAELSHTRPTLHLPSHKHPAALLHRQNTTEIKSLFSSRPLTSGDSLRMAFQIPPQFAMKEPPGALERAVSITGNVEYSPEAIFADTGIRIHPWERRISQKLAKLATKIYRLLGQYVNLWLGDINPEYWTLGTLERLYNLLFDATRRINNLKQRKEKFDDIKIYLVAGAFADAWHGMKPTVYPTRLRDAHIFFSAPHRDLTSESDSKHPATESLEASPEQGRRQEIAVPAMTGDDTEFLSTDCDLISELKQYQDDAKDSFLKMLRKLPTLATIAVEKLESERTATSQHVKSLKNDLANARECLAKLEDSTSRLMTGSAAHVANEESLQRAKHIIEAASPETWSVVSWIHENAKSTTSAALDEKFQRLEALETRLGRLAKELEEAQVSINITDEKIECLAAQ</sequence>
<evidence type="ECO:0000313" key="4">
    <source>
        <dbReference type="Proteomes" id="UP000572754"/>
    </source>
</evidence>
<evidence type="ECO:0000313" key="3">
    <source>
        <dbReference type="EMBL" id="KAF5670265.1"/>
    </source>
</evidence>
<feature type="compositionally biased region" description="Basic and acidic residues" evidence="2">
    <location>
        <begin position="12"/>
        <end position="25"/>
    </location>
</feature>
<organism evidence="3 4">
    <name type="scientific">Fusarium circinatum</name>
    <name type="common">Pitch canker fungus</name>
    <name type="synonym">Gibberella circinata</name>
    <dbReference type="NCBI Taxonomy" id="48490"/>
    <lineage>
        <taxon>Eukaryota</taxon>
        <taxon>Fungi</taxon>
        <taxon>Dikarya</taxon>
        <taxon>Ascomycota</taxon>
        <taxon>Pezizomycotina</taxon>
        <taxon>Sordariomycetes</taxon>
        <taxon>Hypocreomycetidae</taxon>
        <taxon>Hypocreales</taxon>
        <taxon>Nectriaceae</taxon>
        <taxon>Fusarium</taxon>
        <taxon>Fusarium fujikuroi species complex</taxon>
    </lineage>
</organism>
<feature type="coiled-coil region" evidence="1">
    <location>
        <begin position="503"/>
        <end position="537"/>
    </location>
</feature>
<name>A0A8H5WTC7_FUSCI</name>
<reference evidence="4" key="1">
    <citation type="journal article" date="2020" name="BMC Genomics">
        <title>Correction to: Identification and distribution of gene clusters required for synthesis of sphingolipid metabolism inhibitors in diverse species of the filamentous fungus Fusarium.</title>
        <authorList>
            <person name="Kim H.S."/>
            <person name="Lohmar J.M."/>
            <person name="Busman M."/>
            <person name="Brown D.W."/>
            <person name="Naumann T.A."/>
            <person name="Divon H.H."/>
            <person name="Lysoe E."/>
            <person name="Uhlig S."/>
            <person name="Proctor R.H."/>
        </authorList>
    </citation>
    <scope>NUCLEOTIDE SEQUENCE [LARGE SCALE GENOMIC DNA]</scope>
    <source>
        <strain evidence="4">NRRL 25331</strain>
    </source>
</reference>
<dbReference type="EMBL" id="JAAQPE010000313">
    <property type="protein sequence ID" value="KAF5670265.1"/>
    <property type="molecule type" value="Genomic_DNA"/>
</dbReference>
<feature type="compositionally biased region" description="Polar residues" evidence="2">
    <location>
        <begin position="187"/>
        <end position="218"/>
    </location>
</feature>
<dbReference type="Proteomes" id="UP000572754">
    <property type="component" value="Unassembled WGS sequence"/>
</dbReference>
<feature type="region of interest" description="Disordered" evidence="2">
    <location>
        <begin position="1"/>
        <end position="25"/>
    </location>
</feature>
<feature type="region of interest" description="Disordered" evidence="2">
    <location>
        <begin position="427"/>
        <end position="451"/>
    </location>
</feature>
<feature type="coiled-coil region" evidence="1">
    <location>
        <begin position="588"/>
        <end position="615"/>
    </location>
</feature>
<proteinExistence type="predicted"/>
<accession>A0A8H5WTC7</accession>
<reference evidence="3 4" key="2">
    <citation type="submission" date="2020-05" db="EMBL/GenBank/DDBJ databases">
        <title>Identification and distribution of gene clusters putatively required for synthesis of sphingolipid metabolism inhibitors in phylogenetically diverse species of the filamentous fungus Fusarium.</title>
        <authorList>
            <person name="Kim H.-S."/>
            <person name="Busman M."/>
            <person name="Brown D.W."/>
            <person name="Divon H."/>
            <person name="Uhlig S."/>
            <person name="Proctor R.H."/>
        </authorList>
    </citation>
    <scope>NUCLEOTIDE SEQUENCE [LARGE SCALE GENOMIC DNA]</scope>
    <source>
        <strain evidence="3 4">NRRL 25331</strain>
    </source>
</reference>
<feature type="compositionally biased region" description="Basic and acidic residues" evidence="2">
    <location>
        <begin position="427"/>
        <end position="438"/>
    </location>
</feature>
<comment type="caution">
    <text evidence="3">The sequence shown here is derived from an EMBL/GenBank/DDBJ whole genome shotgun (WGS) entry which is preliminary data.</text>
</comment>
<feature type="compositionally biased region" description="Polar residues" evidence="2">
    <location>
        <begin position="1"/>
        <end position="11"/>
    </location>
</feature>
<gene>
    <name evidence="3" type="ORF">FCIRC_9003</name>
</gene>
<keyword evidence="1" id="KW-0175">Coiled coil</keyword>
<dbReference type="AlphaFoldDB" id="A0A8H5WTC7"/>
<feature type="region of interest" description="Disordered" evidence="2">
    <location>
        <begin position="108"/>
        <end position="142"/>
    </location>
</feature>
<protein>
    <submittedName>
        <fullName evidence="3">Uncharacterized protein</fullName>
    </submittedName>
</protein>